<proteinExistence type="predicted"/>
<name>A0ABY6V4G2_BIOOC</name>
<keyword evidence="2" id="KW-1185">Reference proteome</keyword>
<dbReference type="SUPFAM" id="SSF51735">
    <property type="entry name" value="NAD(P)-binding Rossmann-fold domains"/>
    <property type="match status" value="1"/>
</dbReference>
<dbReference type="EMBL" id="CABFNS010000938">
    <property type="protein sequence ID" value="VUC37298.1"/>
    <property type="molecule type" value="Genomic_DNA"/>
</dbReference>
<dbReference type="Proteomes" id="UP000766486">
    <property type="component" value="Unassembled WGS sequence"/>
</dbReference>
<comment type="caution">
    <text evidence="1">The sequence shown here is derived from an EMBL/GenBank/DDBJ whole genome shotgun (WGS) entry which is preliminary data.</text>
</comment>
<reference evidence="1 2" key="1">
    <citation type="submission" date="2019-06" db="EMBL/GenBank/DDBJ databases">
        <authorList>
            <person name="Broberg M."/>
        </authorList>
    </citation>
    <scope>NUCLEOTIDE SEQUENCE [LARGE SCALE GENOMIC DNA]</scope>
</reference>
<gene>
    <name evidence="1" type="ORF">CLO192961_LOCUS468070</name>
</gene>
<sequence>MGVKAAFIGAGGATLIHVLRWTLLAGHHAAALVRDPLKFKKALSSQGVSEEILQSQLTITKGSSRDLEAVLELLRSDPELIFSGITSLPKFSYNPFRPVGMVDSTITGDSASAVIDALRQLKSTNSITNAPLFVPISSTGHGSQRDQPLLLIPLYLWLLPVPQADTAVLEKVTRQAAVEADSPLGGYIMLRPPLLTHGPMKGTDSIRVGWIWEDPICKTSDEKEVGIKVGYTISRQDLAKWMFDELIQGDARRWKGKCVNITY</sequence>
<protein>
    <recommendedName>
        <fullName evidence="3">NAD(P)-binding domain-containing protein</fullName>
    </recommendedName>
</protein>
<evidence type="ECO:0000313" key="2">
    <source>
        <dbReference type="Proteomes" id="UP000766486"/>
    </source>
</evidence>
<evidence type="ECO:0000313" key="1">
    <source>
        <dbReference type="EMBL" id="VUC37298.1"/>
    </source>
</evidence>
<dbReference type="InterPro" id="IPR036291">
    <property type="entry name" value="NAD(P)-bd_dom_sf"/>
</dbReference>
<dbReference type="Gene3D" id="3.40.50.720">
    <property type="entry name" value="NAD(P)-binding Rossmann-like Domain"/>
    <property type="match status" value="1"/>
</dbReference>
<accession>A0ABY6V4G2</accession>
<organism evidence="1 2">
    <name type="scientific">Bionectria ochroleuca</name>
    <name type="common">Gliocladium roseum</name>
    <dbReference type="NCBI Taxonomy" id="29856"/>
    <lineage>
        <taxon>Eukaryota</taxon>
        <taxon>Fungi</taxon>
        <taxon>Dikarya</taxon>
        <taxon>Ascomycota</taxon>
        <taxon>Pezizomycotina</taxon>
        <taxon>Sordariomycetes</taxon>
        <taxon>Hypocreomycetidae</taxon>
        <taxon>Hypocreales</taxon>
        <taxon>Bionectriaceae</taxon>
        <taxon>Clonostachys</taxon>
    </lineage>
</organism>
<evidence type="ECO:0008006" key="3">
    <source>
        <dbReference type="Google" id="ProtNLM"/>
    </source>
</evidence>